<dbReference type="EnsemblPlants" id="KRH02903">
    <property type="protein sequence ID" value="KRH02903"/>
    <property type="gene ID" value="GLYMA_17G065900"/>
</dbReference>
<protein>
    <recommendedName>
        <fullName evidence="5">Glycosyltransferase</fullName>
    </recommendedName>
</protein>
<dbReference type="STRING" id="3847.A0A0R0F8R8"/>
<dbReference type="Pfam" id="PF00201">
    <property type="entry name" value="UDPGT"/>
    <property type="match status" value="1"/>
</dbReference>
<accession>A0A0R0F8R8</accession>
<keyword evidence="1" id="KW-0808">Transferase</keyword>
<evidence type="ECO:0000313" key="2">
    <source>
        <dbReference type="EMBL" id="KRH02903.2"/>
    </source>
</evidence>
<dbReference type="SMR" id="A0A0R0F8R8"/>
<accession>A0A2K7G4N1</accession>
<evidence type="ECO:0000313" key="4">
    <source>
        <dbReference type="Proteomes" id="UP000008827"/>
    </source>
</evidence>
<name>A0A0R0F8R8_SOYBN</name>
<dbReference type="InParanoid" id="A0A0R0F8R8"/>
<dbReference type="InterPro" id="IPR002213">
    <property type="entry name" value="UDP_glucos_trans"/>
</dbReference>
<dbReference type="SUPFAM" id="SSF53756">
    <property type="entry name" value="UDP-Glycosyltransferase/glycogen phosphorylase"/>
    <property type="match status" value="1"/>
</dbReference>
<dbReference type="Gene3D" id="3.40.50.2000">
    <property type="entry name" value="Glycogen Phosphorylase B"/>
    <property type="match status" value="3"/>
</dbReference>
<sequence>MTVCPTDDRHVAVLAFPYGTHATPLLNLVRRVAAEAPQVTFSTKKSNASVFAGLNKEQLFNIKPYDVDDGLPDNYVPSGNPKDAVAFFVKAMPANYRTALDEAVAKTGRHITCLVSDAFFLVFVLTWLKKCMQIRENKEVDFLTGFSGVKASDLPEGLVEEPQDPFSIMLEKLGEALPRATAVAINSFATVHLPIAHELESKLHKLLNVGQFILTTPQALSSPDEDGCLPWLNKQEEGSVVYLSFGSSIMPPPHELAAIAEALEEGKYPFIWAFRGNPEKQLPQGFLERTKTQGKVLLPVCVCMTHGGWNSVLDCIVGGVPMISRPFFGDQMLNTATMERVWEIGVELENGVFTKEGILRALELIMSSEKGKMTRQKIVELKDFAMAAGGPEGGSTKNFGTFSEIVGGSSYEQLNPQQHGYRGIRNKIAGAFAAANSRFTRRNNPKHQGLEAFCRHKQLQG</sequence>
<dbReference type="FunCoup" id="A0A0R0F8R8">
    <property type="interactions" value="231"/>
</dbReference>
<evidence type="ECO:0000313" key="3">
    <source>
        <dbReference type="EnsemblPlants" id="KRH02903"/>
    </source>
</evidence>
<dbReference type="Proteomes" id="UP000008827">
    <property type="component" value="Chromosome 17"/>
</dbReference>
<dbReference type="Gramene" id="KRH02903">
    <property type="protein sequence ID" value="KRH02903"/>
    <property type="gene ID" value="GLYMA_17G065900"/>
</dbReference>
<reference evidence="2 3" key="1">
    <citation type="journal article" date="2010" name="Nature">
        <title>Genome sequence of the palaeopolyploid soybean.</title>
        <authorList>
            <person name="Schmutz J."/>
            <person name="Cannon S.B."/>
            <person name="Schlueter J."/>
            <person name="Ma J."/>
            <person name="Mitros T."/>
            <person name="Nelson W."/>
            <person name="Hyten D.L."/>
            <person name="Song Q."/>
            <person name="Thelen J.J."/>
            <person name="Cheng J."/>
            <person name="Xu D."/>
            <person name="Hellsten U."/>
            <person name="May G.D."/>
            <person name="Yu Y."/>
            <person name="Sakurai T."/>
            <person name="Umezawa T."/>
            <person name="Bhattacharyya M.K."/>
            <person name="Sandhu D."/>
            <person name="Valliyodan B."/>
            <person name="Lindquist E."/>
            <person name="Peto M."/>
            <person name="Grant D."/>
            <person name="Shu S."/>
            <person name="Goodstein D."/>
            <person name="Barry K."/>
            <person name="Futrell-Griggs M."/>
            <person name="Abernathy B."/>
            <person name="Du J."/>
            <person name="Tian Z."/>
            <person name="Zhu L."/>
            <person name="Gill N."/>
            <person name="Joshi T."/>
            <person name="Libault M."/>
            <person name="Sethuraman A."/>
            <person name="Zhang X.-C."/>
            <person name="Shinozaki K."/>
            <person name="Nguyen H.T."/>
            <person name="Wing R.A."/>
            <person name="Cregan P."/>
            <person name="Specht J."/>
            <person name="Grimwood J."/>
            <person name="Rokhsar D."/>
            <person name="Stacey G."/>
            <person name="Shoemaker R.C."/>
            <person name="Jackson S.A."/>
        </authorList>
    </citation>
    <scope>NUCLEOTIDE SEQUENCE</scope>
    <source>
        <strain evidence="3">cv. Williams 82</strain>
        <tissue evidence="2">Callus</tissue>
    </source>
</reference>
<dbReference type="OMA" id="IKPFNVR"/>
<dbReference type="AlphaFoldDB" id="A0A0R0F8R8"/>
<proteinExistence type="predicted"/>
<dbReference type="EMBL" id="CM000850">
    <property type="protein sequence ID" value="KRH02903.2"/>
    <property type="molecule type" value="Genomic_DNA"/>
</dbReference>
<keyword evidence="4" id="KW-1185">Reference proteome</keyword>
<dbReference type="PANTHER" id="PTHR48045">
    <property type="entry name" value="UDP-GLYCOSYLTRANSFERASE 72B1"/>
    <property type="match status" value="1"/>
</dbReference>
<reference evidence="3" key="2">
    <citation type="submission" date="2018-02" db="UniProtKB">
        <authorList>
            <consortium name="EnsemblPlants"/>
        </authorList>
    </citation>
    <scope>IDENTIFICATION</scope>
    <source>
        <strain evidence="3">Williams 82</strain>
    </source>
</reference>
<evidence type="ECO:0008006" key="5">
    <source>
        <dbReference type="Google" id="ProtNLM"/>
    </source>
</evidence>
<organism evidence="2">
    <name type="scientific">Glycine max</name>
    <name type="common">Soybean</name>
    <name type="synonym">Glycine hispida</name>
    <dbReference type="NCBI Taxonomy" id="3847"/>
    <lineage>
        <taxon>Eukaryota</taxon>
        <taxon>Viridiplantae</taxon>
        <taxon>Streptophyta</taxon>
        <taxon>Embryophyta</taxon>
        <taxon>Tracheophyta</taxon>
        <taxon>Spermatophyta</taxon>
        <taxon>Magnoliopsida</taxon>
        <taxon>eudicotyledons</taxon>
        <taxon>Gunneridae</taxon>
        <taxon>Pentapetalae</taxon>
        <taxon>rosids</taxon>
        <taxon>fabids</taxon>
        <taxon>Fabales</taxon>
        <taxon>Fabaceae</taxon>
        <taxon>Papilionoideae</taxon>
        <taxon>50 kb inversion clade</taxon>
        <taxon>NPAAA clade</taxon>
        <taxon>indigoferoid/millettioid clade</taxon>
        <taxon>Phaseoleae</taxon>
        <taxon>Glycine</taxon>
        <taxon>Glycine subgen. Soja</taxon>
    </lineage>
</organism>
<dbReference type="GO" id="GO:0035251">
    <property type="term" value="F:UDP-glucosyltransferase activity"/>
    <property type="evidence" value="ECO:0000318"/>
    <property type="project" value="GO_Central"/>
</dbReference>
<dbReference type="PANTHER" id="PTHR48045:SF34">
    <property type="entry name" value="ISOFLAVONE 7-O-GLUCOSYLTRANSFERASE 1-LIKE"/>
    <property type="match status" value="1"/>
</dbReference>
<reference evidence="2" key="3">
    <citation type="submission" date="2018-07" db="EMBL/GenBank/DDBJ databases">
        <title>WGS assembly of Glycine max.</title>
        <authorList>
            <person name="Schmutz J."/>
            <person name="Cannon S."/>
            <person name="Schlueter J."/>
            <person name="Ma J."/>
            <person name="Mitros T."/>
            <person name="Nelson W."/>
            <person name="Hyten D."/>
            <person name="Song Q."/>
            <person name="Thelen J."/>
            <person name="Cheng J."/>
            <person name="Xu D."/>
            <person name="Hellsten U."/>
            <person name="May G."/>
            <person name="Yu Y."/>
            <person name="Sakurai T."/>
            <person name="Umezawa T."/>
            <person name="Bhattacharyya M."/>
            <person name="Sandhu D."/>
            <person name="Valliyodan B."/>
            <person name="Lindquist E."/>
            <person name="Peto M."/>
            <person name="Grant D."/>
            <person name="Shu S."/>
            <person name="Goodstein D."/>
            <person name="Barry K."/>
            <person name="Futrell-Griggs M."/>
            <person name="Abernathy B."/>
            <person name="Du J."/>
            <person name="Tian Z."/>
            <person name="Zhu L."/>
            <person name="Gill N."/>
            <person name="Joshi T."/>
            <person name="Libault M."/>
            <person name="Sethuraman A."/>
            <person name="Zhang X."/>
            <person name="Shinozaki K."/>
            <person name="Nguyen H."/>
            <person name="Wing R."/>
            <person name="Cregan P."/>
            <person name="Specht J."/>
            <person name="Grimwood J."/>
            <person name="Rokhsar D."/>
            <person name="Stacey G."/>
            <person name="Shoemaker R."/>
            <person name="Jackson S."/>
        </authorList>
    </citation>
    <scope>NUCLEOTIDE SEQUENCE</scope>
    <source>
        <tissue evidence="2">Callus</tissue>
    </source>
</reference>
<gene>
    <name evidence="2" type="ORF">GLYMA_17G065900</name>
</gene>
<evidence type="ECO:0000256" key="1">
    <source>
        <dbReference type="ARBA" id="ARBA00022679"/>
    </source>
</evidence>
<dbReference type="CDD" id="cd03784">
    <property type="entry name" value="GT1_Gtf-like"/>
    <property type="match status" value="1"/>
</dbReference>